<dbReference type="AlphaFoldDB" id="A0A2T0PSI9"/>
<dbReference type="NCBIfam" id="TIGR01439">
    <property type="entry name" value="lp_hng_hel_AbrB"/>
    <property type="match status" value="1"/>
</dbReference>
<dbReference type="GO" id="GO:0003677">
    <property type="term" value="F:DNA binding"/>
    <property type="evidence" value="ECO:0007669"/>
    <property type="project" value="UniProtKB-UniRule"/>
</dbReference>
<dbReference type="SUPFAM" id="SSF89447">
    <property type="entry name" value="AbrB/MazE/MraZ-like"/>
    <property type="match status" value="1"/>
</dbReference>
<dbReference type="EMBL" id="PVZC01000013">
    <property type="protein sequence ID" value="PRX91863.1"/>
    <property type="molecule type" value="Genomic_DNA"/>
</dbReference>
<dbReference type="OrthoDB" id="9812495at2"/>
<dbReference type="SMART" id="SM00966">
    <property type="entry name" value="SpoVT_AbrB"/>
    <property type="match status" value="1"/>
</dbReference>
<dbReference type="InterPro" id="IPR037914">
    <property type="entry name" value="SpoVT-AbrB_sf"/>
</dbReference>
<keyword evidence="1" id="KW-0238">DNA-binding</keyword>
<gene>
    <name evidence="3" type="ORF">CLV72_11348</name>
</gene>
<keyword evidence="4" id="KW-1185">Reference proteome</keyword>
<name>A0A2T0PSI9_9ACTN</name>
<proteinExistence type="predicted"/>
<dbReference type="Proteomes" id="UP000237846">
    <property type="component" value="Unassembled WGS sequence"/>
</dbReference>
<evidence type="ECO:0000259" key="2">
    <source>
        <dbReference type="PROSITE" id="PS51740"/>
    </source>
</evidence>
<dbReference type="InterPro" id="IPR007159">
    <property type="entry name" value="SpoVT-AbrB_dom"/>
</dbReference>
<comment type="caution">
    <text evidence="3">The sequence shown here is derived from an EMBL/GenBank/DDBJ whole genome shotgun (WGS) entry which is preliminary data.</text>
</comment>
<accession>A0A2T0PSI9</accession>
<organism evidence="3 4">
    <name type="scientific">Allonocardiopsis opalescens</name>
    <dbReference type="NCBI Taxonomy" id="1144618"/>
    <lineage>
        <taxon>Bacteria</taxon>
        <taxon>Bacillati</taxon>
        <taxon>Actinomycetota</taxon>
        <taxon>Actinomycetes</taxon>
        <taxon>Streptosporangiales</taxon>
        <taxon>Allonocardiopsis</taxon>
    </lineage>
</organism>
<dbReference type="RefSeq" id="WP_106253613.1">
    <property type="nucleotide sequence ID" value="NZ_PVZC01000013.1"/>
</dbReference>
<reference evidence="3 4" key="1">
    <citation type="submission" date="2018-03" db="EMBL/GenBank/DDBJ databases">
        <title>Genomic Encyclopedia of Archaeal and Bacterial Type Strains, Phase II (KMG-II): from individual species to whole genera.</title>
        <authorList>
            <person name="Goeker M."/>
        </authorList>
    </citation>
    <scope>NUCLEOTIDE SEQUENCE [LARGE SCALE GENOMIC DNA]</scope>
    <source>
        <strain evidence="3 4">DSM 45601</strain>
    </source>
</reference>
<sequence>MRITEKGQVTIPVEVRRRLGLQPGDEVEFIIEGNRARIVRAASTPPRGRRIVKRLRGTGDVDLSTDEIMALTRNG</sequence>
<evidence type="ECO:0000256" key="1">
    <source>
        <dbReference type="PROSITE-ProRule" id="PRU01076"/>
    </source>
</evidence>
<dbReference type="PROSITE" id="PS51740">
    <property type="entry name" value="SPOVT_ABRB"/>
    <property type="match status" value="1"/>
</dbReference>
<evidence type="ECO:0000313" key="4">
    <source>
        <dbReference type="Proteomes" id="UP000237846"/>
    </source>
</evidence>
<evidence type="ECO:0000313" key="3">
    <source>
        <dbReference type="EMBL" id="PRX91863.1"/>
    </source>
</evidence>
<feature type="domain" description="SpoVT-AbrB" evidence="2">
    <location>
        <begin position="1"/>
        <end position="44"/>
    </location>
</feature>
<dbReference type="Pfam" id="PF04014">
    <property type="entry name" value="MazE_antitoxin"/>
    <property type="match status" value="1"/>
</dbReference>
<dbReference type="Gene3D" id="2.10.260.10">
    <property type="match status" value="1"/>
</dbReference>
<protein>
    <submittedName>
        <fullName evidence="3">AbrB family transcriptional regulator</fullName>
    </submittedName>
</protein>